<evidence type="ECO:0000313" key="8">
    <source>
        <dbReference type="EMBL" id="SHE69486.1"/>
    </source>
</evidence>
<name>A0A1M4VKA4_9SPHI</name>
<dbReference type="CDD" id="cd00075">
    <property type="entry name" value="HATPase"/>
    <property type="match status" value="1"/>
</dbReference>
<feature type="domain" description="Histidine kinase" evidence="7">
    <location>
        <begin position="260"/>
        <end position="477"/>
    </location>
</feature>
<dbReference type="InterPro" id="IPR003661">
    <property type="entry name" value="HisK_dim/P_dom"/>
</dbReference>
<comment type="catalytic activity">
    <reaction evidence="1">
        <text>ATP + protein L-histidine = ADP + protein N-phospho-L-histidine.</text>
        <dbReference type="EC" id="2.7.13.3"/>
    </reaction>
</comment>
<dbReference type="CDD" id="cd00082">
    <property type="entry name" value="HisKA"/>
    <property type="match status" value="1"/>
</dbReference>
<evidence type="ECO:0000256" key="4">
    <source>
        <dbReference type="ARBA" id="ARBA00022679"/>
    </source>
</evidence>
<dbReference type="SMART" id="SM00387">
    <property type="entry name" value="HATPase_c"/>
    <property type="match status" value="1"/>
</dbReference>
<dbReference type="SUPFAM" id="SSF47384">
    <property type="entry name" value="Homodimeric domain of signal transducing histidine kinase"/>
    <property type="match status" value="1"/>
</dbReference>
<dbReference type="PANTHER" id="PTHR43547:SF2">
    <property type="entry name" value="HYBRID SIGNAL TRANSDUCTION HISTIDINE KINASE C"/>
    <property type="match status" value="1"/>
</dbReference>
<organism evidence="8 9">
    <name type="scientific">Pedobacter caeni</name>
    <dbReference type="NCBI Taxonomy" id="288992"/>
    <lineage>
        <taxon>Bacteria</taxon>
        <taxon>Pseudomonadati</taxon>
        <taxon>Bacteroidota</taxon>
        <taxon>Sphingobacteriia</taxon>
        <taxon>Sphingobacteriales</taxon>
        <taxon>Sphingobacteriaceae</taxon>
        <taxon>Pedobacter</taxon>
    </lineage>
</organism>
<dbReference type="FunFam" id="3.30.565.10:FF:000006">
    <property type="entry name" value="Sensor histidine kinase WalK"/>
    <property type="match status" value="1"/>
</dbReference>
<dbReference type="Pfam" id="PF00512">
    <property type="entry name" value="HisKA"/>
    <property type="match status" value="1"/>
</dbReference>
<dbReference type="Gene3D" id="1.10.287.130">
    <property type="match status" value="1"/>
</dbReference>
<dbReference type="InterPro" id="IPR004358">
    <property type="entry name" value="Sig_transdc_His_kin-like_C"/>
</dbReference>
<keyword evidence="9" id="KW-1185">Reference proteome</keyword>
<dbReference type="InterPro" id="IPR036097">
    <property type="entry name" value="HisK_dim/P_sf"/>
</dbReference>
<dbReference type="Proteomes" id="UP000184287">
    <property type="component" value="Unassembled WGS sequence"/>
</dbReference>
<keyword evidence="5 8" id="KW-0418">Kinase</keyword>
<dbReference type="PANTHER" id="PTHR43547">
    <property type="entry name" value="TWO-COMPONENT HISTIDINE KINASE"/>
    <property type="match status" value="1"/>
</dbReference>
<evidence type="ECO:0000256" key="2">
    <source>
        <dbReference type="ARBA" id="ARBA00012438"/>
    </source>
</evidence>
<dbReference type="Pfam" id="PF02518">
    <property type="entry name" value="HATPase_c"/>
    <property type="match status" value="1"/>
</dbReference>
<dbReference type="Gene3D" id="3.30.565.10">
    <property type="entry name" value="Histidine kinase-like ATPase, C-terminal domain"/>
    <property type="match status" value="1"/>
</dbReference>
<evidence type="ECO:0000256" key="5">
    <source>
        <dbReference type="ARBA" id="ARBA00022777"/>
    </source>
</evidence>
<dbReference type="EMBL" id="FQUQ01000001">
    <property type="protein sequence ID" value="SHE69486.1"/>
    <property type="molecule type" value="Genomic_DNA"/>
</dbReference>
<dbReference type="EC" id="2.7.13.3" evidence="2"/>
<dbReference type="PRINTS" id="PR00344">
    <property type="entry name" value="BCTRLSENSOR"/>
</dbReference>
<feature type="transmembrane region" description="Helical" evidence="6">
    <location>
        <begin position="24"/>
        <end position="47"/>
    </location>
</feature>
<dbReference type="STRING" id="288992.SAMN04488522_101938"/>
<evidence type="ECO:0000256" key="6">
    <source>
        <dbReference type="SAM" id="Phobius"/>
    </source>
</evidence>
<dbReference type="InterPro" id="IPR036890">
    <property type="entry name" value="HATPase_C_sf"/>
</dbReference>
<evidence type="ECO:0000256" key="1">
    <source>
        <dbReference type="ARBA" id="ARBA00000085"/>
    </source>
</evidence>
<dbReference type="InterPro" id="IPR003594">
    <property type="entry name" value="HATPase_dom"/>
</dbReference>
<dbReference type="PROSITE" id="PS50109">
    <property type="entry name" value="HIS_KIN"/>
    <property type="match status" value="1"/>
</dbReference>
<evidence type="ECO:0000256" key="3">
    <source>
        <dbReference type="ARBA" id="ARBA00022553"/>
    </source>
</evidence>
<evidence type="ECO:0000259" key="7">
    <source>
        <dbReference type="PROSITE" id="PS50109"/>
    </source>
</evidence>
<accession>A0A1M4VKA4</accession>
<keyword evidence="3" id="KW-0597">Phosphoprotein</keyword>
<protein>
    <recommendedName>
        <fullName evidence="2">histidine kinase</fullName>
        <ecNumber evidence="2">2.7.13.3</ecNumber>
    </recommendedName>
</protein>
<feature type="transmembrane region" description="Helical" evidence="6">
    <location>
        <begin position="223"/>
        <end position="245"/>
    </location>
</feature>
<reference evidence="9" key="1">
    <citation type="submission" date="2016-11" db="EMBL/GenBank/DDBJ databases">
        <authorList>
            <person name="Varghese N."/>
            <person name="Submissions S."/>
        </authorList>
    </citation>
    <scope>NUCLEOTIDE SEQUENCE [LARGE SCALE GENOMIC DNA]</scope>
    <source>
        <strain evidence="9">DSM 16990</strain>
    </source>
</reference>
<dbReference type="AlphaFoldDB" id="A0A1M4VKA4"/>
<keyword evidence="6" id="KW-0472">Membrane</keyword>
<evidence type="ECO:0000313" key="9">
    <source>
        <dbReference type="Proteomes" id="UP000184287"/>
    </source>
</evidence>
<sequence length="477" mass="53239">MELLIKKGQLHLFYENQQTMLNRIKYILCLMTLCILGVILAQGFWLYRDYRYYKSQPFFSSDYDFFLPTAQAVLSVAAAKTVVLDGNQIGANTIIAYPSGTVSAMMPLQTMPAQTIPVQTIPAQTMPALPLTADFIKSAALVEDTSMFTSRIYPVSPLVATSGRTAVPFGDTVSYTDRFPLGILEPADTASLQHGRAMPIEFARTTAYKAPASYIFNKMKWQFGVSVLLIVLTTCSLAYMLVTIFRQQRMSVVKNDFINSMAHELKTPLATISVAVEAIKRYGNLLDKNKTARYLEISTNEINHLSKLIELILQESIFDNDKMVLHKENTDVNELIGQLIENYSIKNAKPVDIRLEHGNDIPPLWIDPLHLSNALRNIIDNAIKYSNDGVIIRISSILDNGVWKLSIRDTGIGIPEKYHDDIFERFFRVSTSDDAAGSFGLGLSYVKKVVALHEGTISLESTLTIGSTFLISIPLRS</sequence>
<dbReference type="InterPro" id="IPR005467">
    <property type="entry name" value="His_kinase_dom"/>
</dbReference>
<dbReference type="SUPFAM" id="SSF55874">
    <property type="entry name" value="ATPase domain of HSP90 chaperone/DNA topoisomerase II/histidine kinase"/>
    <property type="match status" value="1"/>
</dbReference>
<dbReference type="SMART" id="SM00388">
    <property type="entry name" value="HisKA"/>
    <property type="match status" value="1"/>
</dbReference>
<proteinExistence type="predicted"/>
<dbReference type="GO" id="GO:0000155">
    <property type="term" value="F:phosphorelay sensor kinase activity"/>
    <property type="evidence" value="ECO:0007669"/>
    <property type="project" value="InterPro"/>
</dbReference>
<gene>
    <name evidence="8" type="ORF">SAMN04488522_101938</name>
</gene>
<keyword evidence="6" id="KW-1133">Transmembrane helix</keyword>
<keyword evidence="6" id="KW-0812">Transmembrane</keyword>
<keyword evidence="4" id="KW-0808">Transferase</keyword>